<reference evidence="1 2" key="1">
    <citation type="submission" date="2019-06" db="EMBL/GenBank/DDBJ databases">
        <title>A chromosome-scale genome assembly of the European perch, Perca fluviatilis.</title>
        <authorList>
            <person name="Roques C."/>
            <person name="Zahm M."/>
            <person name="Cabau C."/>
            <person name="Klopp C."/>
            <person name="Bouchez O."/>
            <person name="Donnadieu C."/>
            <person name="Kuhl H."/>
            <person name="Gislard M."/>
            <person name="Guendouz S."/>
            <person name="Journot L."/>
            <person name="Haffray P."/>
            <person name="Bestin A."/>
            <person name="Morvezen R."/>
            <person name="Feron R."/>
            <person name="Wen M."/>
            <person name="Jouanno E."/>
            <person name="Herpin A."/>
            <person name="Schartl M."/>
            <person name="Postlethwait J."/>
            <person name="Schaerlinger B."/>
            <person name="Chardard D."/>
            <person name="Lecocq T."/>
            <person name="Poncet C."/>
            <person name="Jaffrelo L."/>
            <person name="Lampietro C."/>
            <person name="Guiguen Y."/>
        </authorList>
    </citation>
    <scope>NUCLEOTIDE SEQUENCE [LARGE SCALE GENOMIC DNA]</scope>
    <source>
        <tissue evidence="1">Blood</tissue>
    </source>
</reference>
<dbReference type="AlphaFoldDB" id="A0A6A5ECY5"/>
<accession>A0A6A5ECY5</accession>
<evidence type="ECO:0000313" key="1">
    <source>
        <dbReference type="EMBL" id="KAF1387147.1"/>
    </source>
</evidence>
<proteinExistence type="predicted"/>
<gene>
    <name evidence="1" type="ORF">PFLUV_G00102320</name>
</gene>
<keyword evidence="2" id="KW-1185">Reference proteome</keyword>
<organism evidence="1 2">
    <name type="scientific">Perca fluviatilis</name>
    <name type="common">European perch</name>
    <dbReference type="NCBI Taxonomy" id="8168"/>
    <lineage>
        <taxon>Eukaryota</taxon>
        <taxon>Metazoa</taxon>
        <taxon>Chordata</taxon>
        <taxon>Craniata</taxon>
        <taxon>Vertebrata</taxon>
        <taxon>Euteleostomi</taxon>
        <taxon>Actinopterygii</taxon>
        <taxon>Neopterygii</taxon>
        <taxon>Teleostei</taxon>
        <taxon>Neoteleostei</taxon>
        <taxon>Acanthomorphata</taxon>
        <taxon>Eupercaria</taxon>
        <taxon>Perciformes</taxon>
        <taxon>Percoidei</taxon>
        <taxon>Percidae</taxon>
        <taxon>Percinae</taxon>
        <taxon>Perca</taxon>
    </lineage>
</organism>
<dbReference type="Proteomes" id="UP000465112">
    <property type="component" value="Chromosome 8"/>
</dbReference>
<evidence type="ECO:0000313" key="2">
    <source>
        <dbReference type="Proteomes" id="UP000465112"/>
    </source>
</evidence>
<name>A0A6A5ECY5_PERFL</name>
<protein>
    <submittedName>
        <fullName evidence="1">Uncharacterized protein</fullName>
    </submittedName>
</protein>
<comment type="caution">
    <text evidence="1">The sequence shown here is derived from an EMBL/GenBank/DDBJ whole genome shotgun (WGS) entry which is preliminary data.</text>
</comment>
<sequence length="91" mass="10521">MEEKSTRKRMDCQGENCKKKKTKKMRLYEPDPGSPKDDQDAYVMRCGTLDGWTPVEKAKVKKALITKCCMRIAKTWTIYILESGTPEVDRC</sequence>
<dbReference type="EMBL" id="VHII01000008">
    <property type="protein sequence ID" value="KAF1387147.1"/>
    <property type="molecule type" value="Genomic_DNA"/>
</dbReference>